<dbReference type="Proteomes" id="UP001321542">
    <property type="component" value="Chromosome"/>
</dbReference>
<dbReference type="Pfam" id="PF00905">
    <property type="entry name" value="Transpeptidase"/>
    <property type="match status" value="1"/>
</dbReference>
<dbReference type="InterPro" id="IPR012338">
    <property type="entry name" value="Beta-lactam/transpept-like"/>
</dbReference>
<evidence type="ECO:0000259" key="3">
    <source>
        <dbReference type="Pfam" id="PF21922"/>
    </source>
</evidence>
<dbReference type="Pfam" id="PF21922">
    <property type="entry name" value="PBP_dimer_2"/>
    <property type="match status" value="1"/>
</dbReference>
<sequence length="487" mass="51399">MTKYIRRAAALCALLLIALLANAARIQVIQAKRYDDSSANRRPAIARWSQPRGNITVDGRPVTGSNDTGEQLRYERTYTDGPLYAPVTGFASQVYGTTFLEHTEDSLLDGSDPLLSFLPLWNDLTRDQNAGGEVVTTIDAAAQRAAYEGLGARRGAVAALEPGTGRILALVSTPSYDPGELSGNGRAVERAWARLNSDAARPMLNRAARQTYPPGSTFKVVTTAAALDNGVLTDLDKPTRSPAPYRLPGTTTSLANEVEGCADASLRYAFTWSCNTVFAKLGVDVGLGAMTNTARAFGFNDSGLRIPYAVATSSFDTDMDKAQLALSSIGQYDTRATPLQMALVTAAVANGGSVQQPYLVERTATKAGRTVAARGPRTLRRAMNPATAMRLRELMRDVVEKGTGTRAAIPDATVGGKTGTAQHGIGNSGIPYAWFIGWAQSDRAMEPQVAVAVVVENADVKRGDISGGGDAAPVAKGVMEAVLKAAG</sequence>
<dbReference type="Gene3D" id="3.90.1310.10">
    <property type="entry name" value="Penicillin-binding protein 2a (Domain 2)"/>
    <property type="match status" value="1"/>
</dbReference>
<feature type="chain" id="PRO_5045822266" evidence="1">
    <location>
        <begin position="24"/>
        <end position="487"/>
    </location>
</feature>
<gene>
    <name evidence="4" type="ORF">SGFS_043070</name>
</gene>
<dbReference type="EMBL" id="AP018448">
    <property type="protein sequence ID" value="BBC33013.1"/>
    <property type="molecule type" value="Genomic_DNA"/>
</dbReference>
<dbReference type="Gene3D" id="3.40.710.10">
    <property type="entry name" value="DD-peptidase/beta-lactamase superfamily"/>
    <property type="match status" value="1"/>
</dbReference>
<feature type="domain" description="Penicillin-binding protein transpeptidase" evidence="2">
    <location>
        <begin position="155"/>
        <end position="480"/>
    </location>
</feature>
<name>A0ABM7FB10_9ACTN</name>
<evidence type="ECO:0000256" key="1">
    <source>
        <dbReference type="SAM" id="SignalP"/>
    </source>
</evidence>
<keyword evidence="1" id="KW-0732">Signal</keyword>
<evidence type="ECO:0000313" key="5">
    <source>
        <dbReference type="Proteomes" id="UP001321542"/>
    </source>
</evidence>
<feature type="signal peptide" evidence="1">
    <location>
        <begin position="1"/>
        <end position="23"/>
    </location>
</feature>
<organism evidence="4 5">
    <name type="scientific">Streptomyces graminofaciens</name>
    <dbReference type="NCBI Taxonomy" id="68212"/>
    <lineage>
        <taxon>Bacteria</taxon>
        <taxon>Bacillati</taxon>
        <taxon>Actinomycetota</taxon>
        <taxon>Actinomycetes</taxon>
        <taxon>Kitasatosporales</taxon>
        <taxon>Streptomycetaceae</taxon>
        <taxon>Streptomyces</taxon>
    </lineage>
</organism>
<evidence type="ECO:0000313" key="4">
    <source>
        <dbReference type="EMBL" id="BBC33013.1"/>
    </source>
</evidence>
<dbReference type="PANTHER" id="PTHR30627">
    <property type="entry name" value="PEPTIDOGLYCAN D,D-TRANSPEPTIDASE"/>
    <property type="match status" value="1"/>
</dbReference>
<dbReference type="InterPro" id="IPR001460">
    <property type="entry name" value="PCN-bd_Tpept"/>
</dbReference>
<dbReference type="PANTHER" id="PTHR30627:SF24">
    <property type="entry name" value="PENICILLIN-BINDING PROTEIN 4B"/>
    <property type="match status" value="1"/>
</dbReference>
<protein>
    <submittedName>
        <fullName evidence="4">Penicillin-binding protein</fullName>
    </submittedName>
</protein>
<feature type="domain" description="Penicillin binding protein A dimerisation" evidence="3">
    <location>
        <begin position="52"/>
        <end position="134"/>
    </location>
</feature>
<evidence type="ECO:0000259" key="2">
    <source>
        <dbReference type="Pfam" id="PF00905"/>
    </source>
</evidence>
<keyword evidence="5" id="KW-1185">Reference proteome</keyword>
<dbReference type="InterPro" id="IPR054120">
    <property type="entry name" value="PBPA_dimer"/>
</dbReference>
<accession>A0ABM7FB10</accession>
<dbReference type="RefSeq" id="WP_286252395.1">
    <property type="nucleotide sequence ID" value="NZ_AP018448.1"/>
</dbReference>
<proteinExistence type="predicted"/>
<reference evidence="4 5" key="2">
    <citation type="journal article" date="2023" name="ChemBioChem">
        <title>Acyltransferase Domain Exchange between Two Independent Type I Polyketide Synthases in the Same Producer Strain of Macrolide Antibiotics.</title>
        <authorList>
            <person name="Kudo F."/>
            <person name="Kishikawa K."/>
            <person name="Tsuboi K."/>
            <person name="Kido T."/>
            <person name="Usui T."/>
            <person name="Hashimoto J."/>
            <person name="Shin-Ya K."/>
            <person name="Miyanaga A."/>
            <person name="Eguchi T."/>
        </authorList>
    </citation>
    <scope>NUCLEOTIDE SEQUENCE [LARGE SCALE GENOMIC DNA]</scope>
    <source>
        <strain evidence="4 5">A-8890</strain>
    </source>
</reference>
<reference evidence="4 5" key="1">
    <citation type="journal article" date="2010" name="ChemBioChem">
        <title>Cloning and characterization of the biosynthetic gene cluster of 16-membered macrolide antibiotic FD-891: involvement of a dual functional cytochrome P450 monooxygenase catalyzing epoxidation and hydroxylation.</title>
        <authorList>
            <person name="Kudo F."/>
            <person name="Motegi A."/>
            <person name="Mizoue K."/>
            <person name="Eguchi T."/>
        </authorList>
    </citation>
    <scope>NUCLEOTIDE SEQUENCE [LARGE SCALE GENOMIC DNA]</scope>
    <source>
        <strain evidence="4 5">A-8890</strain>
    </source>
</reference>
<dbReference type="InterPro" id="IPR050515">
    <property type="entry name" value="Beta-lactam/transpept"/>
</dbReference>
<dbReference type="SUPFAM" id="SSF56601">
    <property type="entry name" value="beta-lactamase/transpeptidase-like"/>
    <property type="match status" value="1"/>
</dbReference>